<feature type="transmembrane region" description="Helical" evidence="7">
    <location>
        <begin position="21"/>
        <end position="52"/>
    </location>
</feature>
<evidence type="ECO:0000259" key="8">
    <source>
        <dbReference type="PROSITE" id="PS50893"/>
    </source>
</evidence>
<dbReference type="SMART" id="SM00382">
    <property type="entry name" value="AAA"/>
    <property type="match status" value="1"/>
</dbReference>
<dbReference type="InterPro" id="IPR017871">
    <property type="entry name" value="ABC_transporter-like_CS"/>
</dbReference>
<dbReference type="Pfam" id="PF00005">
    <property type="entry name" value="ABC_tran"/>
    <property type="match status" value="1"/>
</dbReference>
<feature type="domain" description="ABC transmembrane type-1" evidence="9">
    <location>
        <begin position="19"/>
        <end position="315"/>
    </location>
</feature>
<dbReference type="InterPro" id="IPR039421">
    <property type="entry name" value="Type_1_exporter"/>
</dbReference>
<keyword evidence="2 7" id="KW-0812">Transmembrane</keyword>
<dbReference type="Proteomes" id="UP001244563">
    <property type="component" value="Unassembled WGS sequence"/>
</dbReference>
<evidence type="ECO:0000256" key="5">
    <source>
        <dbReference type="ARBA" id="ARBA00022989"/>
    </source>
</evidence>
<dbReference type="Gene3D" id="1.20.1560.10">
    <property type="entry name" value="ABC transporter type 1, transmembrane domain"/>
    <property type="match status" value="1"/>
</dbReference>
<feature type="transmembrane region" description="Helical" evidence="7">
    <location>
        <begin position="166"/>
        <end position="185"/>
    </location>
</feature>
<evidence type="ECO:0000256" key="2">
    <source>
        <dbReference type="ARBA" id="ARBA00022692"/>
    </source>
</evidence>
<organism evidence="10 11">
    <name type="scientific">Paenarthrobacter nicotinovorans</name>
    <name type="common">Arthrobacter nicotinovorans</name>
    <dbReference type="NCBI Taxonomy" id="29320"/>
    <lineage>
        <taxon>Bacteria</taxon>
        <taxon>Bacillati</taxon>
        <taxon>Actinomycetota</taxon>
        <taxon>Actinomycetes</taxon>
        <taxon>Micrococcales</taxon>
        <taxon>Micrococcaceae</taxon>
        <taxon>Paenarthrobacter</taxon>
    </lineage>
</organism>
<evidence type="ECO:0000256" key="7">
    <source>
        <dbReference type="SAM" id="Phobius"/>
    </source>
</evidence>
<evidence type="ECO:0000259" key="9">
    <source>
        <dbReference type="PROSITE" id="PS50929"/>
    </source>
</evidence>
<dbReference type="SUPFAM" id="SSF90123">
    <property type="entry name" value="ABC transporter transmembrane region"/>
    <property type="match status" value="1"/>
</dbReference>
<comment type="subcellular location">
    <subcellularLocation>
        <location evidence="1">Cell membrane</location>
        <topology evidence="1">Multi-pass membrane protein</topology>
    </subcellularLocation>
</comment>
<evidence type="ECO:0000256" key="4">
    <source>
        <dbReference type="ARBA" id="ARBA00022840"/>
    </source>
</evidence>
<keyword evidence="11" id="KW-1185">Reference proteome</keyword>
<keyword evidence="6 7" id="KW-0472">Membrane</keyword>
<keyword evidence="5 7" id="KW-1133">Transmembrane helix</keyword>
<dbReference type="PROSITE" id="PS50893">
    <property type="entry name" value="ABC_TRANSPORTER_2"/>
    <property type="match status" value="1"/>
</dbReference>
<dbReference type="InterPro" id="IPR036640">
    <property type="entry name" value="ABC1_TM_sf"/>
</dbReference>
<dbReference type="CDD" id="cd03228">
    <property type="entry name" value="ABCC_MRP_Like"/>
    <property type="match status" value="1"/>
</dbReference>
<comment type="caution">
    <text evidence="10">The sequence shown here is derived from an EMBL/GenBank/DDBJ whole genome shotgun (WGS) entry which is preliminary data.</text>
</comment>
<dbReference type="EMBL" id="JAUSSW010000006">
    <property type="protein sequence ID" value="MDQ0102730.1"/>
    <property type="molecule type" value="Genomic_DNA"/>
</dbReference>
<dbReference type="PANTHER" id="PTHR24221">
    <property type="entry name" value="ATP-BINDING CASSETTE SUB-FAMILY B"/>
    <property type="match status" value="1"/>
</dbReference>
<protein>
    <submittedName>
        <fullName evidence="10">ABC-type transport system involved in cytochrome bd biosynthesis fused ATPase/permease subunit</fullName>
    </submittedName>
</protein>
<dbReference type="Gene3D" id="3.40.50.300">
    <property type="entry name" value="P-loop containing nucleotide triphosphate hydrolases"/>
    <property type="match status" value="1"/>
</dbReference>
<dbReference type="InterPro" id="IPR011527">
    <property type="entry name" value="ABC1_TM_dom"/>
</dbReference>
<gene>
    <name evidence="10" type="ORF">J2T10_002383</name>
</gene>
<evidence type="ECO:0000313" key="11">
    <source>
        <dbReference type="Proteomes" id="UP001244563"/>
    </source>
</evidence>
<dbReference type="PANTHER" id="PTHR24221:SF590">
    <property type="entry name" value="COMPONENT LINKED WITH THE ASSEMBLY OF CYTOCHROME' TRANSPORT TRANSMEMBRANE ATP-BINDING PROTEIN ABC TRANSPORTER CYDD-RELATED"/>
    <property type="match status" value="1"/>
</dbReference>
<evidence type="ECO:0000256" key="6">
    <source>
        <dbReference type="ARBA" id="ARBA00023136"/>
    </source>
</evidence>
<feature type="domain" description="ABC transporter" evidence="8">
    <location>
        <begin position="365"/>
        <end position="581"/>
    </location>
</feature>
<dbReference type="RefSeq" id="WP_306878353.1">
    <property type="nucleotide sequence ID" value="NZ_JAUSSW010000006.1"/>
</dbReference>
<name>A0ABT9TM39_PAENI</name>
<keyword evidence="4" id="KW-0067">ATP-binding</keyword>
<dbReference type="SUPFAM" id="SSF52540">
    <property type="entry name" value="P-loop containing nucleoside triphosphate hydrolases"/>
    <property type="match status" value="1"/>
</dbReference>
<dbReference type="InterPro" id="IPR027417">
    <property type="entry name" value="P-loop_NTPase"/>
</dbReference>
<reference evidence="10 11" key="1">
    <citation type="submission" date="2023-07" db="EMBL/GenBank/DDBJ databases">
        <title>Sorghum-associated microbial communities from plants grown in Nebraska, USA.</title>
        <authorList>
            <person name="Schachtman D."/>
        </authorList>
    </citation>
    <scope>NUCLEOTIDE SEQUENCE [LARGE SCALE GENOMIC DNA]</scope>
    <source>
        <strain evidence="10 11">CC523</strain>
    </source>
</reference>
<dbReference type="PROSITE" id="PS50929">
    <property type="entry name" value="ABC_TM1F"/>
    <property type="match status" value="1"/>
</dbReference>
<feature type="transmembrane region" description="Helical" evidence="7">
    <location>
        <begin position="64"/>
        <end position="81"/>
    </location>
</feature>
<evidence type="ECO:0000313" key="10">
    <source>
        <dbReference type="EMBL" id="MDQ0102730.1"/>
    </source>
</evidence>
<dbReference type="PROSITE" id="PS00211">
    <property type="entry name" value="ABC_TRANSPORTER_1"/>
    <property type="match status" value="1"/>
</dbReference>
<sequence>MLVNKRLFQMTAGHRGRLAGVTALLCITTASYWLQAWFLAQALAALVVLVRVPGNPDGGRYGPLVPYLAGVLACGLGRLVLQQFHARLAGSLGSGVRLQVRRKLADSLLQPERLRDTSDRGGARRLALSEGVDGVDSYISQYIPHAFQLQVVVPALLVWIAGLNPLLALALATAVAVAVGAPRLWGKTLAKRGQQHWDSYEALGADFLEALQGMRTLKILHAVPRTRARLHQRSQELHRATVSTMRTSLVDTALADFGIQAGMLAAAALATFAALGQGPLPGPESAATTYFLLMLSSEVFRPVRDLARQWHAGYLGLSALGSIDAAGGADARGGRTPAGEGQVRFAPGSLSAPGVCPGVVPPGGLTLHNVSFRYSAADPWVLRDASAEIQPGGLTALAGVSGAGKSTLFDLLLGFLPAGDGHICLDGQPLRPSDVSVVSQRSYLFPGTIRENFRVVAPAATEEEIQSVVEIAGLAEELRQWPQGLDTVLSEGGGSVSGGQLQRLSIARALLVDRPVLLLDEPTSALNTELAGRVLEGLRREAGRRIVLMIAHRPEALAAADTVLRLAHGQLQTQQQEAATS</sequence>
<keyword evidence="3" id="KW-0547">Nucleotide-binding</keyword>
<proteinExistence type="predicted"/>
<accession>A0ABT9TM39</accession>
<evidence type="ECO:0000256" key="3">
    <source>
        <dbReference type="ARBA" id="ARBA00022741"/>
    </source>
</evidence>
<evidence type="ECO:0000256" key="1">
    <source>
        <dbReference type="ARBA" id="ARBA00004651"/>
    </source>
</evidence>
<dbReference type="Pfam" id="PF00664">
    <property type="entry name" value="ABC_membrane"/>
    <property type="match status" value="1"/>
</dbReference>
<dbReference type="InterPro" id="IPR003439">
    <property type="entry name" value="ABC_transporter-like_ATP-bd"/>
</dbReference>
<dbReference type="InterPro" id="IPR003593">
    <property type="entry name" value="AAA+_ATPase"/>
</dbReference>